<evidence type="ECO:0000313" key="3">
    <source>
        <dbReference type="Proteomes" id="UP000761380"/>
    </source>
</evidence>
<reference evidence="2" key="1">
    <citation type="submission" date="2019-04" db="EMBL/GenBank/DDBJ databases">
        <title>Evolution of Biomass-Degrading Anaerobic Consortia Revealed by Metagenomics.</title>
        <authorList>
            <person name="Peng X."/>
        </authorList>
    </citation>
    <scope>NUCLEOTIDE SEQUENCE</scope>
    <source>
        <strain evidence="2">SIG240</strain>
    </source>
</reference>
<comment type="caution">
    <text evidence="2">The sequence shown here is derived from an EMBL/GenBank/DDBJ whole genome shotgun (WGS) entry which is preliminary data.</text>
</comment>
<dbReference type="SUPFAM" id="SSF81606">
    <property type="entry name" value="PP2C-like"/>
    <property type="match status" value="1"/>
</dbReference>
<dbReference type="Gene3D" id="3.60.40.10">
    <property type="entry name" value="PPM-type phosphatase domain"/>
    <property type="match status" value="1"/>
</dbReference>
<dbReference type="SMART" id="SM00332">
    <property type="entry name" value="PP2Cc"/>
    <property type="match status" value="1"/>
</dbReference>
<dbReference type="CDD" id="cd00143">
    <property type="entry name" value="PP2Cc"/>
    <property type="match status" value="1"/>
</dbReference>
<dbReference type="PANTHER" id="PTHR47992">
    <property type="entry name" value="PROTEIN PHOSPHATASE"/>
    <property type="match status" value="1"/>
</dbReference>
<name>A0A927WQI7_SELRU</name>
<gene>
    <name evidence="2" type="ORF">E7201_05760</name>
</gene>
<dbReference type="InterPro" id="IPR015655">
    <property type="entry name" value="PP2C"/>
</dbReference>
<dbReference type="EMBL" id="SVBY01000032">
    <property type="protein sequence ID" value="MBE6092656.1"/>
    <property type="molecule type" value="Genomic_DNA"/>
</dbReference>
<dbReference type="Proteomes" id="UP000761380">
    <property type="component" value="Unassembled WGS sequence"/>
</dbReference>
<dbReference type="PROSITE" id="PS51746">
    <property type="entry name" value="PPM_2"/>
    <property type="match status" value="1"/>
</dbReference>
<feature type="domain" description="PPM-type phosphatase" evidence="1">
    <location>
        <begin position="3"/>
        <end position="235"/>
    </location>
</feature>
<dbReference type="SMART" id="SM00331">
    <property type="entry name" value="PP2C_SIG"/>
    <property type="match status" value="1"/>
</dbReference>
<dbReference type="Pfam" id="PF13672">
    <property type="entry name" value="PP2C_2"/>
    <property type="match status" value="1"/>
</dbReference>
<dbReference type="InterPro" id="IPR001932">
    <property type="entry name" value="PPM-type_phosphatase-like_dom"/>
</dbReference>
<dbReference type="InterPro" id="IPR036457">
    <property type="entry name" value="PPM-type-like_dom_sf"/>
</dbReference>
<dbReference type="GO" id="GO:0004722">
    <property type="term" value="F:protein serine/threonine phosphatase activity"/>
    <property type="evidence" value="ECO:0007669"/>
    <property type="project" value="InterPro"/>
</dbReference>
<evidence type="ECO:0000259" key="1">
    <source>
        <dbReference type="PROSITE" id="PS51746"/>
    </source>
</evidence>
<proteinExistence type="predicted"/>
<sequence length="236" mass="25663">MQQVYKATDVGLVRKGNEDNLLVFDKVYAVADGMGGEAAGEVASQLLVNTVQEKLAGREQIREENLCQAIQDANMVIRHYVGEHPGCEGMGTTATLLHIDEQDGQAYWAHVGDSRLYLLRSGTEALAQITRDHSYVEDLVREGTITPEEAKKHPQRNMLTRAVGVMENLEVDSGRLTIQDGDIFLLATDGLMKHVEDEAITRILREAVDNPAQALLNAALAAGGTDNITVVVVSLA</sequence>
<evidence type="ECO:0000313" key="2">
    <source>
        <dbReference type="EMBL" id="MBE6092656.1"/>
    </source>
</evidence>
<dbReference type="NCBIfam" id="NF033484">
    <property type="entry name" value="Stp1_PP2C_phos"/>
    <property type="match status" value="1"/>
</dbReference>
<accession>A0A927WQI7</accession>
<organism evidence="2 3">
    <name type="scientific">Selenomonas ruminantium</name>
    <dbReference type="NCBI Taxonomy" id="971"/>
    <lineage>
        <taxon>Bacteria</taxon>
        <taxon>Bacillati</taxon>
        <taxon>Bacillota</taxon>
        <taxon>Negativicutes</taxon>
        <taxon>Selenomonadales</taxon>
        <taxon>Selenomonadaceae</taxon>
        <taxon>Selenomonas</taxon>
    </lineage>
</organism>
<dbReference type="AlphaFoldDB" id="A0A927WQI7"/>
<protein>
    <submittedName>
        <fullName evidence="2">Stp1/IreP family PP2C-type Ser/Thr phosphatase</fullName>
    </submittedName>
</protein>